<comment type="similarity">
    <text evidence="4">Belongs to the BamE family.</text>
</comment>
<dbReference type="InterPro" id="IPR037873">
    <property type="entry name" value="BamE-like"/>
</dbReference>
<dbReference type="PROSITE" id="PS51257">
    <property type="entry name" value="PROKAR_LIPOPROTEIN"/>
    <property type="match status" value="1"/>
</dbReference>
<dbReference type="InterPro" id="IPR026592">
    <property type="entry name" value="BamE"/>
</dbReference>
<evidence type="ECO:0000256" key="2">
    <source>
        <dbReference type="ARBA" id="ARBA00023136"/>
    </source>
</evidence>
<sequence length="126" mass="14496">MLSKNMNTFNLTKRCALILCIVLGAITSACSTAHFPWVYRVDVDQGNIIDPEQLEQVTLGMTPRQVQFLLGTPLLQDPFNDNRWDYYYSYETGKGLISREGVTLLFNEGKLAEIKKREYPLVDRKF</sequence>
<evidence type="ECO:0000259" key="6">
    <source>
        <dbReference type="Pfam" id="PF04355"/>
    </source>
</evidence>
<protein>
    <recommendedName>
        <fullName evidence="4">Outer membrane protein assembly factor BamE</fullName>
    </recommendedName>
</protein>
<evidence type="ECO:0000313" key="8">
    <source>
        <dbReference type="Proteomes" id="UP000441399"/>
    </source>
</evidence>
<comment type="function">
    <text evidence="4">Part of the outer membrane protein assembly complex, which is involved in assembly and insertion of beta-barrel proteins into the outer membrane.</text>
</comment>
<dbReference type="GO" id="GO:0030674">
    <property type="term" value="F:protein-macromolecule adaptor activity"/>
    <property type="evidence" value="ECO:0007669"/>
    <property type="project" value="TreeGrafter"/>
</dbReference>
<organism evidence="7 8">
    <name type="scientific">BD1-7 clade bacterium</name>
    <dbReference type="NCBI Taxonomy" id="2029982"/>
    <lineage>
        <taxon>Bacteria</taxon>
        <taxon>Pseudomonadati</taxon>
        <taxon>Pseudomonadota</taxon>
        <taxon>Gammaproteobacteria</taxon>
        <taxon>Cellvibrionales</taxon>
        <taxon>Spongiibacteraceae</taxon>
        <taxon>BD1-7 clade</taxon>
    </lineage>
</organism>
<reference evidence="7 8" key="1">
    <citation type="submission" date="2019-11" db="EMBL/GenBank/DDBJ databases">
        <authorList>
            <person name="Holert J."/>
        </authorList>
    </citation>
    <scope>NUCLEOTIDE SEQUENCE [LARGE SCALE GENOMIC DNA]</scope>
    <source>
        <strain evidence="7">SB11_3</strain>
    </source>
</reference>
<keyword evidence="2 4" id="KW-0472">Membrane</keyword>
<comment type="subcellular location">
    <subcellularLocation>
        <location evidence="4">Cell outer membrane</location>
        <topology evidence="4">Lipid-anchor</topology>
    </subcellularLocation>
</comment>
<dbReference type="PANTHER" id="PTHR37482">
    <property type="entry name" value="OUTER MEMBRANE PROTEIN ASSEMBLY FACTOR BAME"/>
    <property type="match status" value="1"/>
</dbReference>
<dbReference type="Proteomes" id="UP000441399">
    <property type="component" value="Unassembled WGS sequence"/>
</dbReference>
<keyword evidence="1 4" id="KW-0732">Signal</keyword>
<feature type="chain" id="PRO_5029069660" description="Outer membrane protein assembly factor BamE" evidence="5">
    <location>
        <begin position="32"/>
        <end position="126"/>
    </location>
</feature>
<dbReference type="EMBL" id="CACSIO010000008">
    <property type="protein sequence ID" value="CAA0102512.1"/>
    <property type="molecule type" value="Genomic_DNA"/>
</dbReference>
<dbReference type="OrthoDB" id="9808250at2"/>
<keyword evidence="4" id="KW-0449">Lipoprotein</keyword>
<keyword evidence="4" id="KW-0564">Palmitate</keyword>
<evidence type="ECO:0000256" key="4">
    <source>
        <dbReference type="HAMAP-Rule" id="MF_00925"/>
    </source>
</evidence>
<dbReference type="Gene3D" id="3.30.1450.10">
    <property type="match status" value="1"/>
</dbReference>
<dbReference type="AlphaFoldDB" id="A0A5S9PEU2"/>
<keyword evidence="3 4" id="KW-0998">Cell outer membrane</keyword>
<evidence type="ECO:0000256" key="5">
    <source>
        <dbReference type="SAM" id="SignalP"/>
    </source>
</evidence>
<feature type="signal peptide" evidence="5">
    <location>
        <begin position="1"/>
        <end position="31"/>
    </location>
</feature>
<feature type="domain" description="Outer membrane protein assembly factor BamE" evidence="6">
    <location>
        <begin position="46"/>
        <end position="114"/>
    </location>
</feature>
<dbReference type="GO" id="GO:0051205">
    <property type="term" value="P:protein insertion into membrane"/>
    <property type="evidence" value="ECO:0007669"/>
    <property type="project" value="UniProtKB-UniRule"/>
</dbReference>
<name>A0A5S9PEU2_9GAMM</name>
<keyword evidence="8" id="KW-1185">Reference proteome</keyword>
<dbReference type="GO" id="GO:0043165">
    <property type="term" value="P:Gram-negative-bacterium-type cell outer membrane assembly"/>
    <property type="evidence" value="ECO:0007669"/>
    <property type="project" value="UniProtKB-UniRule"/>
</dbReference>
<evidence type="ECO:0000256" key="3">
    <source>
        <dbReference type="ARBA" id="ARBA00023237"/>
    </source>
</evidence>
<evidence type="ECO:0000256" key="1">
    <source>
        <dbReference type="ARBA" id="ARBA00022729"/>
    </source>
</evidence>
<evidence type="ECO:0000313" key="7">
    <source>
        <dbReference type="EMBL" id="CAA0102512.1"/>
    </source>
</evidence>
<dbReference type="PANTHER" id="PTHR37482:SF1">
    <property type="entry name" value="OUTER MEMBRANE PROTEIN ASSEMBLY FACTOR BAME"/>
    <property type="match status" value="1"/>
</dbReference>
<gene>
    <name evidence="4 7" type="primary">bamE</name>
    <name evidence="7" type="ORF">OPDIPICF_04478</name>
</gene>
<dbReference type="GO" id="GO:1990063">
    <property type="term" value="C:Bam protein complex"/>
    <property type="evidence" value="ECO:0007669"/>
    <property type="project" value="TreeGrafter"/>
</dbReference>
<dbReference type="Pfam" id="PF04355">
    <property type="entry name" value="BamE"/>
    <property type="match status" value="1"/>
</dbReference>
<comment type="subunit">
    <text evidence="4">Part of the Bam complex.</text>
</comment>
<proteinExistence type="inferred from homology"/>
<accession>A0A5S9PEU2</accession>
<dbReference type="InterPro" id="IPR007450">
    <property type="entry name" value="BamE_dom"/>
</dbReference>
<dbReference type="HAMAP" id="MF_00925">
    <property type="entry name" value="OM_assembly_BamE"/>
    <property type="match status" value="1"/>
</dbReference>